<protein>
    <submittedName>
        <fullName evidence="2">Uncharacterized protein</fullName>
    </submittedName>
</protein>
<keyword evidence="3" id="KW-1185">Reference proteome</keyword>
<feature type="compositionally biased region" description="Basic and acidic residues" evidence="1">
    <location>
        <begin position="52"/>
        <end position="68"/>
    </location>
</feature>
<evidence type="ECO:0000313" key="2">
    <source>
        <dbReference type="EMBL" id="KAK4009463.1"/>
    </source>
</evidence>
<sequence length="101" mass="10515">MPVNKLSPNTSSECTTPETLTESDSKSVSPVNSAKDLSAQDEPASVPSPCDQKPEGDRSGLLVERSEEMGTADSVDPGHPAVEPLPSQPESSDDVDGTKCC</sequence>
<gene>
    <name evidence="2" type="ORF">OUZ56_018576</name>
</gene>
<accession>A0ABQ9Z976</accession>
<feature type="compositionally biased region" description="Polar residues" evidence="1">
    <location>
        <begin position="1"/>
        <end position="32"/>
    </location>
</feature>
<feature type="region of interest" description="Disordered" evidence="1">
    <location>
        <begin position="1"/>
        <end position="101"/>
    </location>
</feature>
<dbReference type="Proteomes" id="UP001234178">
    <property type="component" value="Unassembled WGS sequence"/>
</dbReference>
<organism evidence="2 3">
    <name type="scientific">Daphnia magna</name>
    <dbReference type="NCBI Taxonomy" id="35525"/>
    <lineage>
        <taxon>Eukaryota</taxon>
        <taxon>Metazoa</taxon>
        <taxon>Ecdysozoa</taxon>
        <taxon>Arthropoda</taxon>
        <taxon>Crustacea</taxon>
        <taxon>Branchiopoda</taxon>
        <taxon>Diplostraca</taxon>
        <taxon>Cladocera</taxon>
        <taxon>Anomopoda</taxon>
        <taxon>Daphniidae</taxon>
        <taxon>Daphnia</taxon>
    </lineage>
</organism>
<evidence type="ECO:0000256" key="1">
    <source>
        <dbReference type="SAM" id="MobiDB-lite"/>
    </source>
</evidence>
<proteinExistence type="predicted"/>
<name>A0ABQ9Z976_9CRUS</name>
<dbReference type="EMBL" id="JAOYFB010000003">
    <property type="protein sequence ID" value="KAK4009463.1"/>
    <property type="molecule type" value="Genomic_DNA"/>
</dbReference>
<evidence type="ECO:0000313" key="3">
    <source>
        <dbReference type="Proteomes" id="UP001234178"/>
    </source>
</evidence>
<reference evidence="2 3" key="1">
    <citation type="journal article" date="2023" name="Nucleic Acids Res.">
        <title>The hologenome of Daphnia magna reveals possible DNA methylation and microbiome-mediated evolution of the host genome.</title>
        <authorList>
            <person name="Chaturvedi A."/>
            <person name="Li X."/>
            <person name="Dhandapani V."/>
            <person name="Marshall H."/>
            <person name="Kissane S."/>
            <person name="Cuenca-Cambronero M."/>
            <person name="Asole G."/>
            <person name="Calvet F."/>
            <person name="Ruiz-Romero M."/>
            <person name="Marangio P."/>
            <person name="Guigo R."/>
            <person name="Rago D."/>
            <person name="Mirbahai L."/>
            <person name="Eastwood N."/>
            <person name="Colbourne J.K."/>
            <person name="Zhou J."/>
            <person name="Mallon E."/>
            <person name="Orsini L."/>
        </authorList>
    </citation>
    <scope>NUCLEOTIDE SEQUENCE [LARGE SCALE GENOMIC DNA]</scope>
    <source>
        <strain evidence="2">LRV0_1</strain>
    </source>
</reference>
<comment type="caution">
    <text evidence="2">The sequence shown here is derived from an EMBL/GenBank/DDBJ whole genome shotgun (WGS) entry which is preliminary data.</text>
</comment>